<comment type="caution">
    <text evidence="5">The sequence shown here is derived from an EMBL/GenBank/DDBJ whole genome shotgun (WGS) entry which is preliminary data.</text>
</comment>
<dbReference type="InterPro" id="IPR001296">
    <property type="entry name" value="Glyco_trans_1"/>
</dbReference>
<protein>
    <submittedName>
        <fullName evidence="5">Glycoside hydrolase</fullName>
    </submittedName>
</protein>
<keyword evidence="5" id="KW-0378">Hydrolase</keyword>
<dbReference type="SUPFAM" id="SSF53756">
    <property type="entry name" value="UDP-Glycosyltransferase/glycogen phosphorylase"/>
    <property type="match status" value="1"/>
</dbReference>
<evidence type="ECO:0000259" key="4">
    <source>
        <dbReference type="Pfam" id="PF13439"/>
    </source>
</evidence>
<dbReference type="CDD" id="cd03801">
    <property type="entry name" value="GT4_PimA-like"/>
    <property type="match status" value="1"/>
</dbReference>
<dbReference type="PANTHER" id="PTHR12526:SF510">
    <property type="entry name" value="D-INOSITOL 3-PHOSPHATE GLYCOSYLTRANSFERASE"/>
    <property type="match status" value="1"/>
</dbReference>
<dbReference type="Pfam" id="PF00534">
    <property type="entry name" value="Glycos_transf_1"/>
    <property type="match status" value="1"/>
</dbReference>
<feature type="domain" description="Glycosyltransferase subfamily 4-like N-terminal" evidence="4">
    <location>
        <begin position="27"/>
        <end position="186"/>
    </location>
</feature>
<reference evidence="5 6" key="1">
    <citation type="submission" date="2019-07" db="EMBL/GenBank/DDBJ databases">
        <title>Whole genome shotgun sequence of Segetibacter aerophilus NBRC 106135.</title>
        <authorList>
            <person name="Hosoyama A."/>
            <person name="Uohara A."/>
            <person name="Ohji S."/>
            <person name="Ichikawa N."/>
        </authorList>
    </citation>
    <scope>NUCLEOTIDE SEQUENCE [LARGE SCALE GENOMIC DNA]</scope>
    <source>
        <strain evidence="5 6">NBRC 106135</strain>
    </source>
</reference>
<dbReference type="OrthoDB" id="9811239at2"/>
<dbReference type="Pfam" id="PF13439">
    <property type="entry name" value="Glyco_transf_4"/>
    <property type="match status" value="1"/>
</dbReference>
<dbReference type="Proteomes" id="UP000321513">
    <property type="component" value="Unassembled WGS sequence"/>
</dbReference>
<evidence type="ECO:0000313" key="6">
    <source>
        <dbReference type="Proteomes" id="UP000321513"/>
    </source>
</evidence>
<accession>A0A512BDA5</accession>
<feature type="domain" description="Glycosyl transferase family 1" evidence="3">
    <location>
        <begin position="199"/>
        <end position="359"/>
    </location>
</feature>
<name>A0A512BDA5_9BACT</name>
<organism evidence="5 6">
    <name type="scientific">Segetibacter aerophilus</name>
    <dbReference type="NCBI Taxonomy" id="670293"/>
    <lineage>
        <taxon>Bacteria</taxon>
        <taxon>Pseudomonadati</taxon>
        <taxon>Bacteroidota</taxon>
        <taxon>Chitinophagia</taxon>
        <taxon>Chitinophagales</taxon>
        <taxon>Chitinophagaceae</taxon>
        <taxon>Segetibacter</taxon>
    </lineage>
</organism>
<evidence type="ECO:0000256" key="2">
    <source>
        <dbReference type="ARBA" id="ARBA00022679"/>
    </source>
</evidence>
<dbReference type="AlphaFoldDB" id="A0A512BDA5"/>
<keyword evidence="6" id="KW-1185">Reference proteome</keyword>
<dbReference type="RefSeq" id="WP_147204056.1">
    <property type="nucleotide sequence ID" value="NZ_BJYT01000008.1"/>
</dbReference>
<keyword evidence="2" id="KW-0808">Transferase</keyword>
<dbReference type="Gene3D" id="3.40.50.2000">
    <property type="entry name" value="Glycogen Phosphorylase B"/>
    <property type="match status" value="2"/>
</dbReference>
<dbReference type="PANTHER" id="PTHR12526">
    <property type="entry name" value="GLYCOSYLTRANSFERASE"/>
    <property type="match status" value="1"/>
</dbReference>
<keyword evidence="1" id="KW-0328">Glycosyltransferase</keyword>
<evidence type="ECO:0000259" key="3">
    <source>
        <dbReference type="Pfam" id="PF00534"/>
    </source>
</evidence>
<sequence length="378" mass="41181">MPCNNSSIAPSSGASFLIISSEFPPNVGGIGNHAYNLAKALSEEGFQVEVLADIINVPDKDLADFAAKETFTIHWVSRQGFVAQTYFERIARAFSLAAKSEKVICSGKFSLWTAALLKARYPKKEFIAVVHGTELDLKAKAAKKLTSYSLGRFNKIISVSNYTRQFLPASLPSHILQSVIHNGINEAEFEMQTVPGLPGNPALITIGNVTDRKGQENVIAALPQILGSNPSARYHIVGKPTKKETIETKSKKLGVQDAIEFYGAVSRVELLQKLKGATIKLMLSNHTADGDFEGFGIAVLEANAFGVPAIGSKDCGIADAIKHGETGLLVDQYKPKEVADAVSTILKDYQRFSENAKNWARQHDWKIIVKKYVEAFNA</sequence>
<dbReference type="GO" id="GO:0016787">
    <property type="term" value="F:hydrolase activity"/>
    <property type="evidence" value="ECO:0007669"/>
    <property type="project" value="UniProtKB-KW"/>
</dbReference>
<dbReference type="InterPro" id="IPR028098">
    <property type="entry name" value="Glyco_trans_4-like_N"/>
</dbReference>
<dbReference type="GO" id="GO:0016757">
    <property type="term" value="F:glycosyltransferase activity"/>
    <property type="evidence" value="ECO:0007669"/>
    <property type="project" value="UniProtKB-KW"/>
</dbReference>
<gene>
    <name evidence="5" type="ORF">SAE01_24390</name>
</gene>
<dbReference type="EMBL" id="BJYT01000008">
    <property type="protein sequence ID" value="GEO09943.1"/>
    <property type="molecule type" value="Genomic_DNA"/>
</dbReference>
<evidence type="ECO:0000256" key="1">
    <source>
        <dbReference type="ARBA" id="ARBA00022676"/>
    </source>
</evidence>
<evidence type="ECO:0000313" key="5">
    <source>
        <dbReference type="EMBL" id="GEO09943.1"/>
    </source>
</evidence>
<proteinExistence type="predicted"/>